<sequence>MATGEGPKLVSYYEWWYCDIEEFVKNLWGDKAKWEGGAAMYFPAQDTYHDVDVDGGWVGEGYDGSGKIINTRWLTEDLTYEEGKAIIDRFREHGMPREEGASPSVELLLNWLAFENIIPTGKYRVTVYW</sequence>
<evidence type="ECO:0000313" key="2">
    <source>
        <dbReference type="Proteomes" id="UP000502409"/>
    </source>
</evidence>
<keyword evidence="2" id="KW-1185">Reference proteome</keyword>
<accession>A0A6M3TAT0</accession>
<dbReference type="EMBL" id="MT310865">
    <property type="protein sequence ID" value="QJD50924.1"/>
    <property type="molecule type" value="Genomic_DNA"/>
</dbReference>
<dbReference type="GeneID" id="65125717"/>
<name>A0A6M3TAT0_9CAUD</name>
<dbReference type="KEGG" id="vg:65125717"/>
<organism evidence="1 2">
    <name type="scientific">Streptomyces phage Bmoc</name>
    <dbReference type="NCBI Taxonomy" id="2725629"/>
    <lineage>
        <taxon>Viruses</taxon>
        <taxon>Duplodnaviria</taxon>
        <taxon>Heunggongvirae</taxon>
        <taxon>Uroviricota</taxon>
        <taxon>Caudoviricetes</taxon>
        <taxon>Stanwilliamsviridae</taxon>
        <taxon>Boydwoodruffvirinae</taxon>
        <taxon>Samistivirus</taxon>
        <taxon>Samistivirus bmoc</taxon>
    </lineage>
</organism>
<proteinExistence type="predicted"/>
<evidence type="ECO:0000313" key="1">
    <source>
        <dbReference type="EMBL" id="QJD50924.1"/>
    </source>
</evidence>
<gene>
    <name evidence="1" type="primary">215</name>
    <name evidence="1" type="ORF">SEA_BMOC_215</name>
</gene>
<reference evidence="1 2" key="1">
    <citation type="submission" date="2020-04" db="EMBL/GenBank/DDBJ databases">
        <authorList>
            <person name="Angtuaco S.E."/>
            <person name="Chung R.C."/>
            <person name="Hung A.H."/>
            <person name="Eghdamian A."/>
            <person name="Zhu L."/>
            <person name="Shaffer C.D."/>
            <person name="Weston-Hafer K.A."/>
            <person name="Garlena R.A."/>
            <person name="Russell D.A."/>
            <person name="Pope W.H."/>
            <person name="Jacobs-Sera D."/>
            <person name="Hatfull G.F."/>
        </authorList>
    </citation>
    <scope>NUCLEOTIDE SEQUENCE [LARGE SCALE GENOMIC DNA]</scope>
</reference>
<dbReference type="RefSeq" id="YP_010107575.1">
    <property type="nucleotide sequence ID" value="NC_055842.1"/>
</dbReference>
<dbReference type="Proteomes" id="UP000502409">
    <property type="component" value="Genome"/>
</dbReference>
<protein>
    <submittedName>
        <fullName evidence="1">Uncharacterized protein</fullName>
    </submittedName>
</protein>